<evidence type="ECO:0000256" key="1">
    <source>
        <dbReference type="SAM" id="MobiDB-lite"/>
    </source>
</evidence>
<evidence type="ECO:0000313" key="2">
    <source>
        <dbReference type="EMBL" id="SKA58276.1"/>
    </source>
</evidence>
<gene>
    <name evidence="2" type="ORF">SAMN02745132_02914</name>
</gene>
<name>A0A1T4V051_9GAMM</name>
<dbReference type="RefSeq" id="WP_078753183.1">
    <property type="nucleotide sequence ID" value="NZ_FUXU01000039.1"/>
</dbReference>
<sequence>MEIAFCTIDGKEWYADDFWALGEKAIVTMRRNLQCTSCKGDAWFRKSSYGNKVPHFCAHHTENCNYATNYEVVDDGDGGDGQPAANPDSGIVLDLGLDKNYEVDVQNPAPKPDSPTGEKRSGNKVKNGGGKDYPAHLTLQNTLYKLVRSDKLYTSDSKVTIPYAPIQGLPDKANELFVNFKDVHERYDGLNRVYWGFISDAGFTADGRLWLNAGSRSDGLSVSINPDITDEFRNYFKVDKSLDQLEGCHALIIGDCYYATTGKPVIWCGSLDYVVLRRYNFDKVS</sequence>
<dbReference type="EMBL" id="FUXU01000039">
    <property type="protein sequence ID" value="SKA58276.1"/>
    <property type="molecule type" value="Genomic_DNA"/>
</dbReference>
<accession>A0A1T4V051</accession>
<keyword evidence="3" id="KW-1185">Reference proteome</keyword>
<proteinExistence type="predicted"/>
<evidence type="ECO:0000313" key="3">
    <source>
        <dbReference type="Proteomes" id="UP000190162"/>
    </source>
</evidence>
<dbReference type="Proteomes" id="UP000190162">
    <property type="component" value="Unassembled WGS sequence"/>
</dbReference>
<protein>
    <submittedName>
        <fullName evidence="2">Uncharacterized protein</fullName>
    </submittedName>
</protein>
<reference evidence="3" key="1">
    <citation type="submission" date="2017-02" db="EMBL/GenBank/DDBJ databases">
        <authorList>
            <person name="Varghese N."/>
            <person name="Submissions S."/>
        </authorList>
    </citation>
    <scope>NUCLEOTIDE SEQUENCE [LARGE SCALE GENOMIC DNA]</scope>
    <source>
        <strain evidence="3">DSM 22720</strain>
    </source>
</reference>
<feature type="region of interest" description="Disordered" evidence="1">
    <location>
        <begin position="103"/>
        <end position="133"/>
    </location>
</feature>
<organism evidence="2 3">
    <name type="scientific">Enterovibrio nigricans DSM 22720</name>
    <dbReference type="NCBI Taxonomy" id="1121868"/>
    <lineage>
        <taxon>Bacteria</taxon>
        <taxon>Pseudomonadati</taxon>
        <taxon>Pseudomonadota</taxon>
        <taxon>Gammaproteobacteria</taxon>
        <taxon>Vibrionales</taxon>
        <taxon>Vibrionaceae</taxon>
        <taxon>Enterovibrio</taxon>
    </lineage>
</organism>
<dbReference type="AlphaFoldDB" id="A0A1T4V051"/>
<dbReference type="OrthoDB" id="9154076at2"/>